<reference evidence="17" key="3">
    <citation type="submission" date="2025-09" db="UniProtKB">
        <authorList>
            <consortium name="Ensembl"/>
        </authorList>
    </citation>
    <scope>IDENTIFICATION</scope>
</reference>
<dbReference type="GO" id="GO:0005886">
    <property type="term" value="C:plasma membrane"/>
    <property type="evidence" value="ECO:0007669"/>
    <property type="project" value="UniProtKB-SubCell"/>
</dbReference>
<evidence type="ECO:0000256" key="8">
    <source>
        <dbReference type="ARBA" id="ARBA00023136"/>
    </source>
</evidence>
<comment type="similarity">
    <text evidence="12">Belongs to the LAMP family.</text>
</comment>
<dbReference type="Gene3D" id="2.40.160.110">
    <property type="match status" value="2"/>
</dbReference>
<feature type="signal peptide" evidence="14">
    <location>
        <begin position="1"/>
        <end position="18"/>
    </location>
</feature>
<evidence type="ECO:0000313" key="18">
    <source>
        <dbReference type="Proteomes" id="UP000472276"/>
    </source>
</evidence>
<dbReference type="FunFam" id="2.40.160.110:FF:000001">
    <property type="entry name" value="lysosome-associated membrane glycoprotein 2 isoform X2"/>
    <property type="match status" value="1"/>
</dbReference>
<dbReference type="InterPro" id="IPR048524">
    <property type="entry name" value="Lamp2-like_TM"/>
</dbReference>
<evidence type="ECO:0000256" key="5">
    <source>
        <dbReference type="ARBA" id="ARBA00022729"/>
    </source>
</evidence>
<proteinExistence type="inferred from homology"/>
<keyword evidence="4 12" id="KW-0812">Transmembrane</keyword>
<name>A0AAZ1XL53_OREAU</name>
<keyword evidence="6" id="KW-0967">Endosome</keyword>
<dbReference type="GO" id="GO:0005765">
    <property type="term" value="C:lysosomal membrane"/>
    <property type="evidence" value="ECO:0007669"/>
    <property type="project" value="UniProtKB-SubCell"/>
</dbReference>
<reference evidence="17" key="2">
    <citation type="submission" date="2025-08" db="UniProtKB">
        <authorList>
            <consortium name="Ensembl"/>
        </authorList>
    </citation>
    <scope>IDENTIFICATION</scope>
</reference>
<evidence type="ECO:0008006" key="19">
    <source>
        <dbReference type="Google" id="ProtNLM"/>
    </source>
</evidence>
<reference evidence="18" key="1">
    <citation type="submission" date="2020-03" db="EMBL/GenBank/DDBJ databases">
        <title>Evolution of repeat sequences and sex chromosomes of tilapia species revealed by chromosome-level genomes.</title>
        <authorList>
            <person name="Xu L."/>
            <person name="Tao W."/>
            <person name="Wang D."/>
            <person name="Zhou Q."/>
        </authorList>
    </citation>
    <scope>NUCLEOTIDE SEQUENCE [LARGE SCALE GENOMIC DNA]</scope>
    <source>
        <strain evidence="18">Israel</strain>
    </source>
</reference>
<evidence type="ECO:0000256" key="12">
    <source>
        <dbReference type="PROSITE-ProRule" id="PRU00740"/>
    </source>
</evidence>
<dbReference type="Pfam" id="PF21222">
    <property type="entry name" value="Lamp2_2nd"/>
    <property type="match status" value="1"/>
</dbReference>
<keyword evidence="8 12" id="KW-0472">Membrane</keyword>
<evidence type="ECO:0000259" key="16">
    <source>
        <dbReference type="Pfam" id="PF21222"/>
    </source>
</evidence>
<evidence type="ECO:0000256" key="10">
    <source>
        <dbReference type="ARBA" id="ARBA00023180"/>
    </source>
</evidence>
<keyword evidence="3" id="KW-1003">Cell membrane</keyword>
<evidence type="ECO:0000256" key="2">
    <source>
        <dbReference type="ARBA" id="ARBA00004530"/>
    </source>
</evidence>
<evidence type="ECO:0000256" key="7">
    <source>
        <dbReference type="ARBA" id="ARBA00022989"/>
    </source>
</evidence>
<dbReference type="Proteomes" id="UP000472276">
    <property type="component" value="Unassembled WGS sequence"/>
</dbReference>
<feature type="disulfide bond" evidence="12">
    <location>
        <begin position="322"/>
        <end position="359"/>
    </location>
</feature>
<evidence type="ECO:0000256" key="9">
    <source>
        <dbReference type="ARBA" id="ARBA00023157"/>
    </source>
</evidence>
<dbReference type="PRINTS" id="PR00336">
    <property type="entry name" value="LYSASSOCTDMP"/>
</dbReference>
<evidence type="ECO:0000259" key="15">
    <source>
        <dbReference type="Pfam" id="PF01299"/>
    </source>
</evidence>
<keyword evidence="11 12" id="KW-0458">Lysosome</keyword>
<organism evidence="17 18">
    <name type="scientific">Oreochromis aureus</name>
    <name type="common">Israeli tilapia</name>
    <name type="synonym">Chromis aureus</name>
    <dbReference type="NCBI Taxonomy" id="47969"/>
    <lineage>
        <taxon>Eukaryota</taxon>
        <taxon>Metazoa</taxon>
        <taxon>Chordata</taxon>
        <taxon>Craniata</taxon>
        <taxon>Vertebrata</taxon>
        <taxon>Euteleostomi</taxon>
        <taxon>Actinopterygii</taxon>
        <taxon>Neopterygii</taxon>
        <taxon>Teleostei</taxon>
        <taxon>Neoteleostei</taxon>
        <taxon>Acanthomorphata</taxon>
        <taxon>Ovalentaria</taxon>
        <taxon>Cichlomorphae</taxon>
        <taxon>Cichliformes</taxon>
        <taxon>Cichlidae</taxon>
        <taxon>African cichlids</taxon>
        <taxon>Pseudocrenilabrinae</taxon>
        <taxon>Oreochromini</taxon>
        <taxon>Oreochromis</taxon>
    </lineage>
</organism>
<sequence length="401" mass="43535">AMCFAFLVIFHELQLSLSHGIEFNVTKDGKLCLYADLKLTFKVTYEDLDNQVTVFALTDDADSTKSTCDPMHSILMLNFGAGHSFTMSFSKIGEGYEADVFSFTYNLGDPVHFPNSKSKDPSTAMGVLDIKNIGMDTCYSCKSEDLIESGDVNITLWDVLIQAFITLKYNTTTLAPNTTTLAPNTTTLAPNTTTLAPNTTTTTVPTTTPVPTLPVPSTGNYSIRADENGTVCLLANFGLRIGTKGEEMNLDPNRANVSGSCAVNSSELILASKEMTIKFTFTNDTKKFRLHALSISVSTGNFSAENSSLNLWETSIGSSYMCNKEQTFNITDTLTIYTFSLHVQPFGVNKGVFSTAHECSVDDTSILVPIIVGAALAGLILIVVIAYVIGRRKTYVGYQTL</sequence>
<dbReference type="PANTHER" id="PTHR11506:SF6">
    <property type="entry name" value="LYSOSOME-ASSOCIATED MEMBRANE GLYCOPROTEIN 2"/>
    <property type="match status" value="1"/>
</dbReference>
<keyword evidence="7 13" id="KW-1133">Transmembrane helix</keyword>
<dbReference type="GO" id="GO:0031902">
    <property type="term" value="C:late endosome membrane"/>
    <property type="evidence" value="ECO:0007669"/>
    <property type="project" value="TreeGrafter"/>
</dbReference>
<accession>A0AAZ1XL53</accession>
<evidence type="ECO:0000256" key="14">
    <source>
        <dbReference type="SAM" id="SignalP"/>
    </source>
</evidence>
<dbReference type="PROSITE" id="PS51407">
    <property type="entry name" value="LAMP_3"/>
    <property type="match status" value="1"/>
</dbReference>
<dbReference type="PANTHER" id="PTHR11506">
    <property type="entry name" value="LYSOSOME-ASSOCIATED MEMBRANE GLYCOPROTEIN"/>
    <property type="match status" value="1"/>
</dbReference>
<keyword evidence="10" id="KW-0325">Glycoprotein</keyword>
<evidence type="ECO:0000256" key="1">
    <source>
        <dbReference type="ARBA" id="ARBA00004251"/>
    </source>
</evidence>
<feature type="transmembrane region" description="Helical" evidence="13">
    <location>
        <begin position="366"/>
        <end position="389"/>
    </location>
</feature>
<feature type="domain" description="Lysosome-associated membrane glycoprotein 2-like transmembrane" evidence="16">
    <location>
        <begin position="368"/>
        <end position="399"/>
    </location>
</feature>
<evidence type="ECO:0000256" key="11">
    <source>
        <dbReference type="ARBA" id="ARBA00023228"/>
    </source>
</evidence>
<comment type="caution">
    <text evidence="12">Lacks conserved residue(s) required for the propagation of feature annotation.</text>
</comment>
<dbReference type="AlphaFoldDB" id="A0AAZ1XL53"/>
<evidence type="ECO:0000256" key="4">
    <source>
        <dbReference type="ARBA" id="ARBA00022692"/>
    </source>
</evidence>
<dbReference type="GO" id="GO:0072594">
    <property type="term" value="P:establishment of protein localization to organelle"/>
    <property type="evidence" value="ECO:0007669"/>
    <property type="project" value="TreeGrafter"/>
</dbReference>
<keyword evidence="18" id="KW-1185">Reference proteome</keyword>
<protein>
    <recommendedName>
        <fullName evidence="19">Lysosomal-associated membrane protein 2</fullName>
    </recommendedName>
</protein>
<evidence type="ECO:0000256" key="3">
    <source>
        <dbReference type="ARBA" id="ARBA00022475"/>
    </source>
</evidence>
<evidence type="ECO:0000256" key="13">
    <source>
        <dbReference type="SAM" id="Phobius"/>
    </source>
</evidence>
<gene>
    <name evidence="17" type="primary">LAMP2</name>
</gene>
<feature type="domain" description="Lysosome-associated membrane glycoprotein 2-like luminal" evidence="15">
    <location>
        <begin position="22"/>
        <end position="164"/>
    </location>
</feature>
<dbReference type="Pfam" id="PF01299">
    <property type="entry name" value="Lamp2-like_luminal"/>
    <property type="match status" value="2"/>
</dbReference>
<comment type="subcellular location">
    <subcellularLocation>
        <location evidence="1">Cell membrane</location>
        <topology evidence="1">Single-pass type I membrane protein</topology>
    </subcellularLocation>
    <subcellularLocation>
        <location evidence="2">Endosome membrane</location>
        <topology evidence="2">Single-pass type I membrane protein</topology>
    </subcellularLocation>
    <subcellularLocation>
        <location evidence="12">Lysosome membrane</location>
        <topology evidence="12">Single-pass type I membrane protein</topology>
    </subcellularLocation>
</comment>
<feature type="chain" id="PRO_5044336191" description="Lysosomal-associated membrane protein 2" evidence="14">
    <location>
        <begin position="19"/>
        <end position="401"/>
    </location>
</feature>
<evidence type="ECO:0000313" key="17">
    <source>
        <dbReference type="Ensembl" id="ENSOABP00000068359.1"/>
    </source>
</evidence>
<dbReference type="InterPro" id="IPR002000">
    <property type="entry name" value="Lysosome-assoc_membr_glycop"/>
</dbReference>
<evidence type="ECO:0000256" key="6">
    <source>
        <dbReference type="ARBA" id="ARBA00022753"/>
    </source>
</evidence>
<dbReference type="Ensembl" id="ENSOABT00000073475.1">
    <property type="protein sequence ID" value="ENSOABP00000068359.1"/>
    <property type="gene ID" value="ENSOABG00000036053.1"/>
</dbReference>
<feature type="domain" description="Lysosome-associated membrane glycoprotein 2-like luminal" evidence="15">
    <location>
        <begin position="216"/>
        <end position="348"/>
    </location>
</feature>
<dbReference type="InterPro" id="IPR048528">
    <property type="entry name" value="Lamp2-like_luminal"/>
</dbReference>
<keyword evidence="9 12" id="KW-1015">Disulfide bond</keyword>
<keyword evidence="5 14" id="KW-0732">Signal</keyword>